<evidence type="ECO:0000256" key="2">
    <source>
        <dbReference type="ARBA" id="ARBA00001974"/>
    </source>
</evidence>
<proteinExistence type="inferred from homology"/>
<comment type="subcellular location">
    <subcellularLocation>
        <location evidence="11">Cytoplasm</location>
    </subcellularLocation>
</comment>
<dbReference type="UniPathway" id="UPA00252"/>
<dbReference type="Proteomes" id="UP000321901">
    <property type="component" value="Unassembled WGS sequence"/>
</dbReference>
<gene>
    <name evidence="13" type="primary">hemY_2</name>
    <name evidence="13" type="ORF">SLU01_27360</name>
</gene>
<evidence type="ECO:0000256" key="6">
    <source>
        <dbReference type="ARBA" id="ARBA00019046"/>
    </source>
</evidence>
<evidence type="ECO:0000256" key="1">
    <source>
        <dbReference type="ARBA" id="ARBA00001755"/>
    </source>
</evidence>
<dbReference type="NCBIfam" id="NF008845">
    <property type="entry name" value="PRK11883.1-5"/>
    <property type="match status" value="1"/>
</dbReference>
<evidence type="ECO:0000256" key="5">
    <source>
        <dbReference type="ARBA" id="ARBA00012402"/>
    </source>
</evidence>
<comment type="similarity">
    <text evidence="4 11">Belongs to the protoporphyrinogen/coproporphyrinogen oxidase family. Coproporphyrinogen III oxidase subfamily.</text>
</comment>
<dbReference type="EC" id="1.3.3.15" evidence="5 11"/>
<comment type="pathway">
    <text evidence="3 11">Porphyrin-containing compound metabolism; protoheme biosynthesis.</text>
</comment>
<dbReference type="InterPro" id="IPR036188">
    <property type="entry name" value="FAD/NAD-bd_sf"/>
</dbReference>
<evidence type="ECO:0000256" key="9">
    <source>
        <dbReference type="ARBA" id="ARBA00023002"/>
    </source>
</evidence>
<keyword evidence="11" id="KW-0963">Cytoplasm</keyword>
<evidence type="ECO:0000256" key="8">
    <source>
        <dbReference type="ARBA" id="ARBA00022827"/>
    </source>
</evidence>
<dbReference type="OrthoDB" id="9805195at2"/>
<dbReference type="PANTHER" id="PTHR42923:SF3">
    <property type="entry name" value="PROTOPORPHYRINOGEN OXIDASE"/>
    <property type="match status" value="1"/>
</dbReference>
<accession>A0A511ZAF6</accession>
<dbReference type="SUPFAM" id="SSF51905">
    <property type="entry name" value="FAD/NAD(P)-binding domain"/>
    <property type="match status" value="1"/>
</dbReference>
<keyword evidence="14" id="KW-1185">Reference proteome</keyword>
<dbReference type="GO" id="GO:0005737">
    <property type="term" value="C:cytoplasm"/>
    <property type="evidence" value="ECO:0007669"/>
    <property type="project" value="UniProtKB-SubCell"/>
</dbReference>
<dbReference type="NCBIfam" id="TIGR00562">
    <property type="entry name" value="proto_IX_ox"/>
    <property type="match status" value="1"/>
</dbReference>
<evidence type="ECO:0000256" key="4">
    <source>
        <dbReference type="ARBA" id="ARBA00008310"/>
    </source>
</evidence>
<dbReference type="GO" id="GO:0006783">
    <property type="term" value="P:heme biosynthetic process"/>
    <property type="evidence" value="ECO:0007669"/>
    <property type="project" value="UniProtKB-UniRule"/>
</dbReference>
<dbReference type="Gene3D" id="3.50.50.60">
    <property type="entry name" value="FAD/NAD(P)-binding domain"/>
    <property type="match status" value="1"/>
</dbReference>
<sequence>MKKHIVVIGGGISGLTAAYYLKKQADEQNIDLTIQVIEKSDVLGGRIQTVERDGFIIEKGPDSFLARKYPINELSKELDLEDELVGTNPNARANFIYLNKKLHPMPMGLVLGIPTKMTPFLKTGLISPLGKMRAAMDLFLPKHNGMSDESLGHFVERRLGKEVLEHITEPLLGGIYSGNARTISIKATFPHFKQLEQKHGSLIKGMMKSKQPAPLNNQLPAFAKKSMFLTYKNGMCTLIDRLTASMPSVDILTNCGVESIIQDGHQYKVLLDSKETITADGLIMALPASVAAKLLPNISENRWLDKIRYVSVANIALAFDAAAISYPLNGTGFVIPRKEGLDLTACTWTSSKWLHTAPMGKVLLRCYVGNEQAQDWVQLTDEQLIQKVRADLEEIIGISAEPLFNEVTRAIKAMPQYPVNHVEELARVREAMAVKKPGVFLCGAGYEGVGVPDCIQQGKQAAINMIDYLRS</sequence>
<dbReference type="PANTHER" id="PTHR42923">
    <property type="entry name" value="PROTOPORPHYRINOGEN OXIDASE"/>
    <property type="match status" value="1"/>
</dbReference>
<reference evidence="13 14" key="1">
    <citation type="submission" date="2019-07" db="EMBL/GenBank/DDBJ databases">
        <title>Whole genome shotgun sequence of Sporosarcina luteola NBRC 105378.</title>
        <authorList>
            <person name="Hosoyama A."/>
            <person name="Uohara A."/>
            <person name="Ohji S."/>
            <person name="Ichikawa N."/>
        </authorList>
    </citation>
    <scope>NUCLEOTIDE SEQUENCE [LARGE SCALE GENOMIC DNA]</scope>
    <source>
        <strain evidence="13 14">NBRC 105378</strain>
    </source>
</reference>
<name>A0A511ZAF6_9BACL</name>
<comment type="cofactor">
    <cofactor evidence="2 11">
        <name>FAD</name>
        <dbReference type="ChEBI" id="CHEBI:57692"/>
    </cofactor>
</comment>
<dbReference type="InterPro" id="IPR002937">
    <property type="entry name" value="Amino_oxidase"/>
</dbReference>
<comment type="caution">
    <text evidence="13">The sequence shown here is derived from an EMBL/GenBank/DDBJ whole genome shotgun (WGS) entry which is preliminary data.</text>
</comment>
<comment type="catalytic activity">
    <reaction evidence="1">
        <text>coproporphyrinogen III + 3 O2 = coproporphyrin III + 3 H2O2</text>
        <dbReference type="Rhea" id="RHEA:43436"/>
        <dbReference type="ChEBI" id="CHEBI:15379"/>
        <dbReference type="ChEBI" id="CHEBI:16240"/>
        <dbReference type="ChEBI" id="CHEBI:57309"/>
        <dbReference type="ChEBI" id="CHEBI:131725"/>
        <dbReference type="EC" id="1.3.3.15"/>
    </reaction>
    <physiologicalReaction direction="left-to-right" evidence="1">
        <dbReference type="Rhea" id="RHEA:43437"/>
    </physiologicalReaction>
</comment>
<dbReference type="Pfam" id="PF01593">
    <property type="entry name" value="Amino_oxidase"/>
    <property type="match status" value="1"/>
</dbReference>
<dbReference type="GO" id="GO:0004729">
    <property type="term" value="F:oxygen-dependent protoporphyrinogen oxidase activity"/>
    <property type="evidence" value="ECO:0007669"/>
    <property type="project" value="UniProtKB-UniRule"/>
</dbReference>
<keyword evidence="9 11" id="KW-0560">Oxidoreductase</keyword>
<keyword evidence="8 11" id="KW-0274">FAD</keyword>
<dbReference type="Gene3D" id="1.10.3110.10">
    <property type="entry name" value="protoporphyrinogen ix oxidase, domain 3"/>
    <property type="match status" value="1"/>
</dbReference>
<dbReference type="Gene3D" id="3.90.660.20">
    <property type="entry name" value="Protoporphyrinogen oxidase, mitochondrial, domain 2"/>
    <property type="match status" value="1"/>
</dbReference>
<evidence type="ECO:0000256" key="10">
    <source>
        <dbReference type="ARBA" id="ARBA00023133"/>
    </source>
</evidence>
<dbReference type="SUPFAM" id="SSF54373">
    <property type="entry name" value="FAD-linked reductases, C-terminal domain"/>
    <property type="match status" value="1"/>
</dbReference>
<dbReference type="InterPro" id="IPR004572">
    <property type="entry name" value="Protoporphyrinogen_oxidase"/>
</dbReference>
<dbReference type="InterPro" id="IPR050464">
    <property type="entry name" value="Zeta_carotene_desat/Oxidored"/>
</dbReference>
<evidence type="ECO:0000313" key="13">
    <source>
        <dbReference type="EMBL" id="GEN84424.1"/>
    </source>
</evidence>
<keyword evidence="10 11" id="KW-0350">Heme biosynthesis</keyword>
<evidence type="ECO:0000259" key="12">
    <source>
        <dbReference type="Pfam" id="PF01593"/>
    </source>
</evidence>
<organism evidence="13 14">
    <name type="scientific">Sporosarcina luteola</name>
    <dbReference type="NCBI Taxonomy" id="582850"/>
    <lineage>
        <taxon>Bacteria</taxon>
        <taxon>Bacillati</taxon>
        <taxon>Bacillota</taxon>
        <taxon>Bacilli</taxon>
        <taxon>Bacillales</taxon>
        <taxon>Caryophanaceae</taxon>
        <taxon>Sporosarcina</taxon>
    </lineage>
</organism>
<comment type="function">
    <text evidence="11">Involved in coproporphyrin-dependent heme b biosynthesis. Catalyzes the oxidation of coproporphyrinogen III to coproporphyrin III.</text>
</comment>
<evidence type="ECO:0000256" key="7">
    <source>
        <dbReference type="ARBA" id="ARBA00022630"/>
    </source>
</evidence>
<dbReference type="EMBL" id="BJYL01000037">
    <property type="protein sequence ID" value="GEN84424.1"/>
    <property type="molecule type" value="Genomic_DNA"/>
</dbReference>
<protein>
    <recommendedName>
        <fullName evidence="6 11">Coproporphyrinogen III oxidase</fullName>
        <ecNumber evidence="5 11">1.3.3.15</ecNumber>
    </recommendedName>
</protein>
<evidence type="ECO:0000256" key="3">
    <source>
        <dbReference type="ARBA" id="ARBA00004744"/>
    </source>
</evidence>
<dbReference type="RefSeq" id="WP_147059264.1">
    <property type="nucleotide sequence ID" value="NZ_BJYL01000037.1"/>
</dbReference>
<evidence type="ECO:0000313" key="14">
    <source>
        <dbReference type="Proteomes" id="UP000321901"/>
    </source>
</evidence>
<keyword evidence="7 11" id="KW-0285">Flavoprotein</keyword>
<feature type="domain" description="Amine oxidase" evidence="12">
    <location>
        <begin position="12"/>
        <end position="463"/>
    </location>
</feature>
<dbReference type="AlphaFoldDB" id="A0A511ZAF6"/>
<evidence type="ECO:0000256" key="11">
    <source>
        <dbReference type="RuleBase" id="RU364052"/>
    </source>
</evidence>